<evidence type="ECO:0000313" key="6">
    <source>
        <dbReference type="EMBL" id="AFL89539.1"/>
    </source>
</evidence>
<dbReference type="HOGENOM" id="CLU_000445_90_10_0"/>
<gene>
    <name evidence="6" type="ordered locus">Terro_3322</name>
</gene>
<dbReference type="PANTHER" id="PTHR43214">
    <property type="entry name" value="TWO-COMPONENT RESPONSE REGULATOR"/>
    <property type="match status" value="1"/>
</dbReference>
<name>I3ZJX1_TERRK</name>
<dbReference type="PRINTS" id="PR00038">
    <property type="entry name" value="HTHLUXR"/>
</dbReference>
<dbReference type="STRING" id="926566.Terro_3322"/>
<keyword evidence="7" id="KW-1185">Reference proteome</keyword>
<dbReference type="InterPro" id="IPR039420">
    <property type="entry name" value="WalR-like"/>
</dbReference>
<evidence type="ECO:0000313" key="7">
    <source>
        <dbReference type="Proteomes" id="UP000006056"/>
    </source>
</evidence>
<keyword evidence="1 3" id="KW-0597">Phosphoprotein</keyword>
<feature type="domain" description="Response regulatory" evidence="5">
    <location>
        <begin position="30"/>
        <end position="146"/>
    </location>
</feature>
<evidence type="ECO:0000259" key="4">
    <source>
        <dbReference type="PROSITE" id="PS50043"/>
    </source>
</evidence>
<dbReference type="SUPFAM" id="SSF46894">
    <property type="entry name" value="C-terminal effector domain of the bipartite response regulators"/>
    <property type="match status" value="1"/>
</dbReference>
<sequence>MREGEKANVKAFEEAAPVRRPAATGMPAVRLVVADDHPVVRFGVKNMLMSEPGFEIVAEAEDGEEAITQTLEHEPDVLLLDLQMPRLPGLEAMRAIMSKSPRVKIILLTSTISTQQIIEALQIGARGIVLKESVAGDLTESIRAVTSGDYWIGGERVVNLLQALHGLMAKAAAVPERKTFGLTPRELEVVQCIVEGCSNKDIAKQFIISEETVKRHLSNTFDKTGVSTRLELALFAISHKLVAPID</sequence>
<dbReference type="InterPro" id="IPR011006">
    <property type="entry name" value="CheY-like_superfamily"/>
</dbReference>
<accession>I3ZJX1</accession>
<evidence type="ECO:0000256" key="1">
    <source>
        <dbReference type="ARBA" id="ARBA00022553"/>
    </source>
</evidence>
<dbReference type="GO" id="GO:0006355">
    <property type="term" value="P:regulation of DNA-templated transcription"/>
    <property type="evidence" value="ECO:0007669"/>
    <property type="project" value="InterPro"/>
</dbReference>
<dbReference type="Gene3D" id="3.40.50.2300">
    <property type="match status" value="1"/>
</dbReference>
<feature type="domain" description="HTH luxR-type" evidence="4">
    <location>
        <begin position="175"/>
        <end position="240"/>
    </location>
</feature>
<organism evidence="6 7">
    <name type="scientific">Terriglobus roseus (strain DSM 18391 / NRRL B-41598 / KBS 63)</name>
    <dbReference type="NCBI Taxonomy" id="926566"/>
    <lineage>
        <taxon>Bacteria</taxon>
        <taxon>Pseudomonadati</taxon>
        <taxon>Acidobacteriota</taxon>
        <taxon>Terriglobia</taxon>
        <taxon>Terriglobales</taxon>
        <taxon>Acidobacteriaceae</taxon>
        <taxon>Terriglobus</taxon>
    </lineage>
</organism>
<feature type="modified residue" description="4-aspartylphosphate" evidence="3">
    <location>
        <position position="81"/>
    </location>
</feature>
<dbReference type="Proteomes" id="UP000006056">
    <property type="component" value="Chromosome"/>
</dbReference>
<evidence type="ECO:0000259" key="5">
    <source>
        <dbReference type="PROSITE" id="PS50110"/>
    </source>
</evidence>
<dbReference type="SMART" id="SM00421">
    <property type="entry name" value="HTH_LUXR"/>
    <property type="match status" value="1"/>
</dbReference>
<dbReference type="SUPFAM" id="SSF52172">
    <property type="entry name" value="CheY-like"/>
    <property type="match status" value="1"/>
</dbReference>
<dbReference type="CDD" id="cd06170">
    <property type="entry name" value="LuxR_C_like"/>
    <property type="match status" value="1"/>
</dbReference>
<evidence type="ECO:0000256" key="3">
    <source>
        <dbReference type="PROSITE-ProRule" id="PRU00169"/>
    </source>
</evidence>
<dbReference type="KEGG" id="trs:Terro_3322"/>
<keyword evidence="2 6" id="KW-0238">DNA-binding</keyword>
<proteinExistence type="predicted"/>
<dbReference type="Pfam" id="PF00072">
    <property type="entry name" value="Response_reg"/>
    <property type="match status" value="1"/>
</dbReference>
<dbReference type="GO" id="GO:0000160">
    <property type="term" value="P:phosphorelay signal transduction system"/>
    <property type="evidence" value="ECO:0007669"/>
    <property type="project" value="InterPro"/>
</dbReference>
<dbReference type="EMBL" id="CP003379">
    <property type="protein sequence ID" value="AFL89539.1"/>
    <property type="molecule type" value="Genomic_DNA"/>
</dbReference>
<dbReference type="PROSITE" id="PS50110">
    <property type="entry name" value="RESPONSE_REGULATORY"/>
    <property type="match status" value="1"/>
</dbReference>
<dbReference type="eggNOG" id="COG2197">
    <property type="taxonomic scope" value="Bacteria"/>
</dbReference>
<dbReference type="SMART" id="SM00448">
    <property type="entry name" value="REC"/>
    <property type="match status" value="1"/>
</dbReference>
<evidence type="ECO:0000256" key="2">
    <source>
        <dbReference type="ARBA" id="ARBA00023125"/>
    </source>
</evidence>
<dbReference type="InterPro" id="IPR000792">
    <property type="entry name" value="Tscrpt_reg_LuxR_C"/>
</dbReference>
<dbReference type="GO" id="GO:0003677">
    <property type="term" value="F:DNA binding"/>
    <property type="evidence" value="ECO:0007669"/>
    <property type="project" value="UniProtKB-KW"/>
</dbReference>
<dbReference type="InterPro" id="IPR016032">
    <property type="entry name" value="Sig_transdc_resp-reg_C-effctor"/>
</dbReference>
<dbReference type="CDD" id="cd17535">
    <property type="entry name" value="REC_NarL-like"/>
    <property type="match status" value="1"/>
</dbReference>
<dbReference type="AlphaFoldDB" id="I3ZJX1"/>
<protein>
    <submittedName>
        <fullName evidence="6">Response regulator containing a CheY-like receiver domain and an HTH DNA-binding domain</fullName>
    </submittedName>
</protein>
<dbReference type="InterPro" id="IPR058245">
    <property type="entry name" value="NreC/VraR/RcsB-like_REC"/>
</dbReference>
<dbReference type="PROSITE" id="PS50043">
    <property type="entry name" value="HTH_LUXR_2"/>
    <property type="match status" value="1"/>
</dbReference>
<dbReference type="Pfam" id="PF00196">
    <property type="entry name" value="GerE"/>
    <property type="match status" value="1"/>
</dbReference>
<dbReference type="PANTHER" id="PTHR43214:SF43">
    <property type="entry name" value="TWO-COMPONENT RESPONSE REGULATOR"/>
    <property type="match status" value="1"/>
</dbReference>
<dbReference type="PROSITE" id="PS00622">
    <property type="entry name" value="HTH_LUXR_1"/>
    <property type="match status" value="1"/>
</dbReference>
<reference evidence="6 7" key="1">
    <citation type="submission" date="2012-06" db="EMBL/GenBank/DDBJ databases">
        <title>Complete genome of Terriglobus roseus DSM 18391.</title>
        <authorList>
            <consortium name="US DOE Joint Genome Institute (JGI-PGF)"/>
            <person name="Lucas S."/>
            <person name="Copeland A."/>
            <person name="Lapidus A."/>
            <person name="Glavina del Rio T."/>
            <person name="Dalin E."/>
            <person name="Tice H."/>
            <person name="Bruce D."/>
            <person name="Goodwin L."/>
            <person name="Pitluck S."/>
            <person name="Peters L."/>
            <person name="Mikhailova N."/>
            <person name="Munk A.C.C."/>
            <person name="Kyrpides N."/>
            <person name="Mavromatis K."/>
            <person name="Ivanova N."/>
            <person name="Brettin T."/>
            <person name="Detter J.C."/>
            <person name="Han C."/>
            <person name="Larimer F."/>
            <person name="Land M."/>
            <person name="Hauser L."/>
            <person name="Markowitz V."/>
            <person name="Cheng J.-F."/>
            <person name="Hugenholtz P."/>
            <person name="Woyke T."/>
            <person name="Wu D."/>
            <person name="Brambilla E."/>
            <person name="Klenk H.-P."/>
            <person name="Eisen J.A."/>
        </authorList>
    </citation>
    <scope>NUCLEOTIDE SEQUENCE [LARGE SCALE GENOMIC DNA]</scope>
    <source>
        <strain evidence="7">DSM 18391 / NRRL B-41598 / KBS 63</strain>
    </source>
</reference>
<dbReference type="InterPro" id="IPR001789">
    <property type="entry name" value="Sig_transdc_resp-reg_receiver"/>
</dbReference>